<evidence type="ECO:0000313" key="5">
    <source>
        <dbReference type="RefSeq" id="XP_026286979.2"/>
    </source>
</evidence>
<protein>
    <submittedName>
        <fullName evidence="5">28S ribosomal protein S11, mitochondrial</fullName>
    </submittedName>
</protein>
<dbReference type="OrthoDB" id="1654884at2759"/>
<dbReference type="InterPro" id="IPR036967">
    <property type="entry name" value="Ribosomal_uS11_sf"/>
</dbReference>
<gene>
    <name evidence="5" type="primary">LOC113212483</name>
</gene>
<dbReference type="RefSeq" id="XP_026286979.2">
    <property type="nucleotide sequence ID" value="XM_026431194.2"/>
</dbReference>
<dbReference type="AlphaFoldDB" id="A0A6J1T0D6"/>
<dbReference type="KEGG" id="foc:113212483"/>
<dbReference type="GO" id="GO:0006412">
    <property type="term" value="P:translation"/>
    <property type="evidence" value="ECO:0007669"/>
    <property type="project" value="InterPro"/>
</dbReference>
<accession>A0A6J1T0D6</accession>
<dbReference type="GO" id="GO:0005840">
    <property type="term" value="C:ribosome"/>
    <property type="evidence" value="ECO:0007669"/>
    <property type="project" value="UniProtKB-KW"/>
</dbReference>
<keyword evidence="3" id="KW-0687">Ribonucleoprotein</keyword>
<keyword evidence="4" id="KW-1185">Reference proteome</keyword>
<keyword evidence="2 5" id="KW-0689">Ribosomal protein</keyword>
<dbReference type="GO" id="GO:0003735">
    <property type="term" value="F:structural constituent of ribosome"/>
    <property type="evidence" value="ECO:0007669"/>
    <property type="project" value="InterPro"/>
</dbReference>
<dbReference type="Gene3D" id="3.30.420.80">
    <property type="entry name" value="Ribosomal protein S11"/>
    <property type="match status" value="1"/>
</dbReference>
<evidence type="ECO:0000256" key="2">
    <source>
        <dbReference type="ARBA" id="ARBA00022980"/>
    </source>
</evidence>
<sequence>MFRKLLLPVGVALKNTFCERAVSNVVGCSLKSGVRVITLSPTSTGLHTSSSLRLGRKDRKADGRYVPKEMTATGERSSILESRTPRIDDRFPDLNLPTKVFNGVMFKDLPILNVKATMNNTIMTVTDPNGACNLIRSCGYDGFKNARKGTNVAAQATAFTLGKKMAQRGFKTVRARVQGLGPGRLASLKGLTLAGIEIVSITDNTPVSWNPPRARKRRRL</sequence>
<organism evidence="4 5">
    <name type="scientific">Frankliniella occidentalis</name>
    <name type="common">Western flower thrips</name>
    <name type="synonym">Euthrips occidentalis</name>
    <dbReference type="NCBI Taxonomy" id="133901"/>
    <lineage>
        <taxon>Eukaryota</taxon>
        <taxon>Metazoa</taxon>
        <taxon>Ecdysozoa</taxon>
        <taxon>Arthropoda</taxon>
        <taxon>Hexapoda</taxon>
        <taxon>Insecta</taxon>
        <taxon>Pterygota</taxon>
        <taxon>Neoptera</taxon>
        <taxon>Paraneoptera</taxon>
        <taxon>Thysanoptera</taxon>
        <taxon>Terebrantia</taxon>
        <taxon>Thripoidea</taxon>
        <taxon>Thripidae</taxon>
        <taxon>Frankliniella</taxon>
    </lineage>
</organism>
<evidence type="ECO:0000256" key="1">
    <source>
        <dbReference type="ARBA" id="ARBA00006194"/>
    </source>
</evidence>
<dbReference type="GO" id="GO:1990904">
    <property type="term" value="C:ribonucleoprotein complex"/>
    <property type="evidence" value="ECO:0007669"/>
    <property type="project" value="UniProtKB-KW"/>
</dbReference>
<dbReference type="Pfam" id="PF00411">
    <property type="entry name" value="Ribosomal_S11"/>
    <property type="match status" value="1"/>
</dbReference>
<dbReference type="HAMAP" id="MF_01310">
    <property type="entry name" value="Ribosomal_uS11"/>
    <property type="match status" value="1"/>
</dbReference>
<proteinExistence type="inferred from homology"/>
<dbReference type="SUPFAM" id="SSF53137">
    <property type="entry name" value="Translational machinery components"/>
    <property type="match status" value="1"/>
</dbReference>
<name>A0A6J1T0D6_FRAOC</name>
<dbReference type="InterPro" id="IPR001971">
    <property type="entry name" value="Ribosomal_uS11"/>
</dbReference>
<reference evidence="5" key="1">
    <citation type="submission" date="2025-08" db="UniProtKB">
        <authorList>
            <consortium name="RefSeq"/>
        </authorList>
    </citation>
    <scope>IDENTIFICATION</scope>
    <source>
        <tissue evidence="5">Whole organism</tissue>
    </source>
</reference>
<dbReference type="GeneID" id="113212483"/>
<evidence type="ECO:0000256" key="3">
    <source>
        <dbReference type="ARBA" id="ARBA00023274"/>
    </source>
</evidence>
<comment type="similarity">
    <text evidence="1">Belongs to the universal ribosomal protein uS11 family.</text>
</comment>
<evidence type="ECO:0000313" key="4">
    <source>
        <dbReference type="Proteomes" id="UP000504606"/>
    </source>
</evidence>
<dbReference type="PANTHER" id="PTHR11759">
    <property type="entry name" value="40S RIBOSOMAL PROTEIN S14/30S RIBOSOMAL PROTEIN S11"/>
    <property type="match status" value="1"/>
</dbReference>
<dbReference type="CTD" id="64963"/>
<dbReference type="Proteomes" id="UP000504606">
    <property type="component" value="Unplaced"/>
</dbReference>